<evidence type="ECO:0000256" key="2">
    <source>
        <dbReference type="ARBA" id="ARBA00022643"/>
    </source>
</evidence>
<dbReference type="Pfam" id="PF03358">
    <property type="entry name" value="FMN_red"/>
    <property type="match status" value="1"/>
</dbReference>
<organism evidence="4 5">
    <name type="scientific">Microlunatus soli</name>
    <dbReference type="NCBI Taxonomy" id="630515"/>
    <lineage>
        <taxon>Bacteria</taxon>
        <taxon>Bacillati</taxon>
        <taxon>Actinomycetota</taxon>
        <taxon>Actinomycetes</taxon>
        <taxon>Propionibacteriales</taxon>
        <taxon>Propionibacteriaceae</taxon>
        <taxon>Microlunatus</taxon>
    </lineage>
</organism>
<accession>A0A1H1QRN8</accession>
<keyword evidence="1" id="KW-0285">Flavoprotein</keyword>
<reference evidence="4 5" key="1">
    <citation type="submission" date="2016-10" db="EMBL/GenBank/DDBJ databases">
        <authorList>
            <person name="de Groot N.N."/>
        </authorList>
    </citation>
    <scope>NUCLEOTIDE SEQUENCE [LARGE SCALE GENOMIC DNA]</scope>
    <source>
        <strain evidence="4 5">DSM 21800</strain>
    </source>
</reference>
<dbReference type="PANTHER" id="PTHR43278:SF4">
    <property type="entry name" value="NAD(P)H-DEPENDENT FMN-CONTAINING OXIDOREDUCTASE YWQN-RELATED"/>
    <property type="match status" value="1"/>
</dbReference>
<dbReference type="InterPro" id="IPR029039">
    <property type="entry name" value="Flavoprotein-like_sf"/>
</dbReference>
<evidence type="ECO:0000256" key="1">
    <source>
        <dbReference type="ARBA" id="ARBA00022630"/>
    </source>
</evidence>
<evidence type="ECO:0000313" key="4">
    <source>
        <dbReference type="EMBL" id="SDS26130.1"/>
    </source>
</evidence>
<dbReference type="Gene3D" id="3.40.50.360">
    <property type="match status" value="1"/>
</dbReference>
<dbReference type="InterPro" id="IPR005025">
    <property type="entry name" value="FMN_Rdtase-like_dom"/>
</dbReference>
<feature type="domain" description="NADPH-dependent FMN reductase-like" evidence="3">
    <location>
        <begin position="16"/>
        <end position="142"/>
    </location>
</feature>
<evidence type="ECO:0000313" key="5">
    <source>
        <dbReference type="Proteomes" id="UP000199103"/>
    </source>
</evidence>
<dbReference type="Proteomes" id="UP000199103">
    <property type="component" value="Chromosome I"/>
</dbReference>
<sequence>MTDPRRSTDRQRAGRNVTILTASPRAGGNSTALARACAQGAREAGERVTMINLNEWVGGGFLRDCRVCRDDRGRCTIDDRYSTLITDVVAPADAIVFASPLYFYAVAGVLKNFLDRLVCYLGASHSTDLSEALARQRTALLITSEESYPGLLTGVAAQFHEMSRYLGQDLVAIVHGVGNHRGEVARDPDDPIETARRLGHELFTRHTSDYTAATVRSHHVWG</sequence>
<dbReference type="AlphaFoldDB" id="A0A1H1QRN8"/>
<gene>
    <name evidence="4" type="ORF">SAMN04489812_1365</name>
</gene>
<dbReference type="RefSeq" id="WP_091521863.1">
    <property type="nucleotide sequence ID" value="NZ_LT629772.1"/>
</dbReference>
<proteinExistence type="predicted"/>
<evidence type="ECO:0000259" key="3">
    <source>
        <dbReference type="Pfam" id="PF03358"/>
    </source>
</evidence>
<dbReference type="OrthoDB" id="9805976at2"/>
<dbReference type="InterPro" id="IPR051796">
    <property type="entry name" value="ISF_SsuE-like"/>
</dbReference>
<protein>
    <submittedName>
        <fullName evidence="4">Multimeric flavodoxin WrbA</fullName>
    </submittedName>
</protein>
<dbReference type="PANTHER" id="PTHR43278">
    <property type="entry name" value="NAD(P)H-DEPENDENT FMN-CONTAINING OXIDOREDUCTASE YWQN-RELATED"/>
    <property type="match status" value="1"/>
</dbReference>
<dbReference type="SUPFAM" id="SSF52218">
    <property type="entry name" value="Flavoproteins"/>
    <property type="match status" value="1"/>
</dbReference>
<name>A0A1H1QRN8_9ACTN</name>
<dbReference type="GO" id="GO:0016491">
    <property type="term" value="F:oxidoreductase activity"/>
    <property type="evidence" value="ECO:0007669"/>
    <property type="project" value="InterPro"/>
</dbReference>
<dbReference type="STRING" id="630515.SAMN04489812_1365"/>
<keyword evidence="5" id="KW-1185">Reference proteome</keyword>
<keyword evidence="2" id="KW-0288">FMN</keyword>
<dbReference type="EMBL" id="LT629772">
    <property type="protein sequence ID" value="SDS26130.1"/>
    <property type="molecule type" value="Genomic_DNA"/>
</dbReference>